<dbReference type="EMBL" id="BK015230">
    <property type="protein sequence ID" value="DAD97107.1"/>
    <property type="molecule type" value="Genomic_DNA"/>
</dbReference>
<proteinExistence type="predicted"/>
<organism evidence="1">
    <name type="scientific">Caudovirales sp. ctEpl1</name>
    <dbReference type="NCBI Taxonomy" id="2826770"/>
    <lineage>
        <taxon>Viruses</taxon>
        <taxon>Duplodnaviria</taxon>
        <taxon>Heunggongvirae</taxon>
        <taxon>Uroviricota</taxon>
        <taxon>Caudoviricetes</taxon>
    </lineage>
</organism>
<sequence>MNDRYRNVRKAHDHIVKCREKESTRVFIPYWGYAFIPSDALLMARIRRDAFKGNKEFNQWARSYYENTMQGVQV</sequence>
<evidence type="ECO:0000313" key="1">
    <source>
        <dbReference type="EMBL" id="DAD97107.1"/>
    </source>
</evidence>
<name>A0A8S5NST3_9CAUD</name>
<accession>A0A8S5NST3</accession>
<reference evidence="1" key="1">
    <citation type="journal article" date="2021" name="Proc. Natl. Acad. Sci. U.S.A.">
        <title>A Catalog of Tens of Thousands of Viruses from Human Metagenomes Reveals Hidden Associations with Chronic Diseases.</title>
        <authorList>
            <person name="Tisza M.J."/>
            <person name="Buck C.B."/>
        </authorList>
    </citation>
    <scope>NUCLEOTIDE SEQUENCE</scope>
    <source>
        <strain evidence="1">CtEpl1</strain>
    </source>
</reference>
<protein>
    <submittedName>
        <fullName evidence="1">Uncharacterized protein</fullName>
    </submittedName>
</protein>